<evidence type="ECO:0000313" key="8">
    <source>
        <dbReference type="Proteomes" id="UP000179616"/>
    </source>
</evidence>
<dbReference type="PRINTS" id="PR00400">
    <property type="entry name" value="TETREPRESSOR"/>
</dbReference>
<dbReference type="Gene3D" id="1.10.10.60">
    <property type="entry name" value="Homeodomain-like"/>
    <property type="match status" value="1"/>
</dbReference>
<dbReference type="GO" id="GO:0045892">
    <property type="term" value="P:negative regulation of DNA-templated transcription"/>
    <property type="evidence" value="ECO:0007669"/>
    <property type="project" value="InterPro"/>
</dbReference>
<dbReference type="InterPro" id="IPR023772">
    <property type="entry name" value="DNA-bd_HTH_TetR-type_CS"/>
</dbReference>
<dbReference type="InterPro" id="IPR009057">
    <property type="entry name" value="Homeodomain-like_sf"/>
</dbReference>
<dbReference type="InterPro" id="IPR050109">
    <property type="entry name" value="HTH-type_TetR-like_transc_reg"/>
</dbReference>
<evidence type="ECO:0000256" key="1">
    <source>
        <dbReference type="ARBA" id="ARBA00022491"/>
    </source>
</evidence>
<proteinExistence type="predicted"/>
<accession>A0A1S1LCL1</accession>
<dbReference type="OrthoDB" id="3214072at2"/>
<comment type="caution">
    <text evidence="7">The sequence shown here is derived from an EMBL/GenBank/DDBJ whole genome shotgun (WGS) entry which is preliminary data.</text>
</comment>
<evidence type="ECO:0000313" key="7">
    <source>
        <dbReference type="EMBL" id="OHU30721.1"/>
    </source>
</evidence>
<dbReference type="PROSITE" id="PS01081">
    <property type="entry name" value="HTH_TETR_1"/>
    <property type="match status" value="1"/>
</dbReference>
<evidence type="ECO:0000259" key="6">
    <source>
        <dbReference type="PROSITE" id="PS50977"/>
    </source>
</evidence>
<evidence type="ECO:0000256" key="2">
    <source>
        <dbReference type="ARBA" id="ARBA00023015"/>
    </source>
</evidence>
<dbReference type="GO" id="GO:0000976">
    <property type="term" value="F:transcription cis-regulatory region binding"/>
    <property type="evidence" value="ECO:0007669"/>
    <property type="project" value="TreeGrafter"/>
</dbReference>
<feature type="domain" description="HTH tetR-type" evidence="6">
    <location>
        <begin position="3"/>
        <end position="63"/>
    </location>
</feature>
<name>A0A1S1LCL1_9MYCO</name>
<dbReference type="Gene3D" id="1.10.357.10">
    <property type="entry name" value="Tetracycline Repressor, domain 2"/>
    <property type="match status" value="1"/>
</dbReference>
<dbReference type="InterPro" id="IPR001647">
    <property type="entry name" value="HTH_TetR"/>
</dbReference>
<dbReference type="PROSITE" id="PS50977">
    <property type="entry name" value="HTH_TETR_2"/>
    <property type="match status" value="1"/>
</dbReference>
<dbReference type="InterPro" id="IPR004111">
    <property type="entry name" value="Repressor_TetR_C"/>
</dbReference>
<dbReference type="PANTHER" id="PTHR30055">
    <property type="entry name" value="HTH-TYPE TRANSCRIPTIONAL REGULATOR RUTR"/>
    <property type="match status" value="1"/>
</dbReference>
<dbReference type="EMBL" id="MLIK01000004">
    <property type="protein sequence ID" value="OHU30721.1"/>
    <property type="molecule type" value="Genomic_DNA"/>
</dbReference>
<gene>
    <name evidence="7" type="ORF">BKG76_03040</name>
</gene>
<keyword evidence="2" id="KW-0805">Transcription regulation</keyword>
<keyword evidence="4" id="KW-0804">Transcription</keyword>
<dbReference type="GO" id="GO:0046677">
    <property type="term" value="P:response to antibiotic"/>
    <property type="evidence" value="ECO:0007669"/>
    <property type="project" value="InterPro"/>
</dbReference>
<keyword evidence="1" id="KW-0678">Repressor</keyword>
<dbReference type="AlphaFoldDB" id="A0A1S1LCL1"/>
<organism evidence="7 8">
    <name type="scientific">Mycobacteroides franklinii</name>
    <dbReference type="NCBI Taxonomy" id="948102"/>
    <lineage>
        <taxon>Bacteria</taxon>
        <taxon>Bacillati</taxon>
        <taxon>Actinomycetota</taxon>
        <taxon>Actinomycetes</taxon>
        <taxon>Mycobacteriales</taxon>
        <taxon>Mycobacteriaceae</taxon>
        <taxon>Mycobacteroides</taxon>
    </lineage>
</organism>
<dbReference type="SUPFAM" id="SSF48498">
    <property type="entry name" value="Tetracyclin repressor-like, C-terminal domain"/>
    <property type="match status" value="1"/>
</dbReference>
<feature type="DNA-binding region" description="H-T-H motif" evidence="5">
    <location>
        <begin position="26"/>
        <end position="45"/>
    </location>
</feature>
<dbReference type="GeneID" id="57165763"/>
<dbReference type="InterPro" id="IPR003012">
    <property type="entry name" value="Tet_transcr_reg_TetR"/>
</dbReference>
<reference evidence="7 8" key="1">
    <citation type="submission" date="2016-10" db="EMBL/GenBank/DDBJ databases">
        <title>Evaluation of Human, Veterinary and Environmental Mycobacterium chelonae Isolates by Core Genome Phylogenomic Analysis, Targeted Gene Comparison, and Anti-microbial Susceptibility Patterns: A Tale of Mistaken Identities.</title>
        <authorList>
            <person name="Fogelson S.B."/>
            <person name="Camus A.C."/>
            <person name="Lorenz W."/>
            <person name="Vasireddy R."/>
            <person name="Vasireddy S."/>
            <person name="Smith T."/>
            <person name="Brown-Elliott B.A."/>
            <person name="Wallace R.J.Jr."/>
            <person name="Hasan N.A."/>
            <person name="Reischl U."/>
            <person name="Sanchez S."/>
        </authorList>
    </citation>
    <scope>NUCLEOTIDE SEQUENCE [LARGE SCALE GENOMIC DNA]</scope>
    <source>
        <strain evidence="7 8">1559</strain>
    </source>
</reference>
<sequence>MARLDRAAVLTGAWTYIEIHGVDALTMRKLAASLGVNHGTLYWHVENKHALIDALADDLLAGVADDPHSNAVGIERLAELAHRLRAALLAHRDGARILAGTFVRESHTLAFGEAAIGAALSAGVPERDAVLLAFSVQYYVTGFAIEEQAAQQLEYGPKRTDIDEARFPLVKAGLDTLRNTAHDKQFDYGLGRLLRT</sequence>
<evidence type="ECO:0000256" key="4">
    <source>
        <dbReference type="ARBA" id="ARBA00023163"/>
    </source>
</evidence>
<dbReference type="PANTHER" id="PTHR30055:SF151">
    <property type="entry name" value="TRANSCRIPTIONAL REGULATORY PROTEIN"/>
    <property type="match status" value="1"/>
</dbReference>
<evidence type="ECO:0000256" key="5">
    <source>
        <dbReference type="PROSITE-ProRule" id="PRU00335"/>
    </source>
</evidence>
<dbReference type="STRING" id="948102.BKG76_03040"/>
<dbReference type="SUPFAM" id="SSF46689">
    <property type="entry name" value="Homeodomain-like"/>
    <property type="match status" value="1"/>
</dbReference>
<keyword evidence="3 5" id="KW-0238">DNA-binding</keyword>
<dbReference type="GO" id="GO:0003700">
    <property type="term" value="F:DNA-binding transcription factor activity"/>
    <property type="evidence" value="ECO:0007669"/>
    <property type="project" value="TreeGrafter"/>
</dbReference>
<dbReference type="Pfam" id="PF02909">
    <property type="entry name" value="TetR_C_1"/>
    <property type="match status" value="1"/>
</dbReference>
<dbReference type="Proteomes" id="UP000179616">
    <property type="component" value="Unassembled WGS sequence"/>
</dbReference>
<dbReference type="Pfam" id="PF00440">
    <property type="entry name" value="TetR_N"/>
    <property type="match status" value="1"/>
</dbReference>
<protein>
    <submittedName>
        <fullName evidence="7">TetR family transcriptional regulator</fullName>
    </submittedName>
</protein>
<dbReference type="RefSeq" id="WP_070935843.1">
    <property type="nucleotide sequence ID" value="NZ_MLIK01000004.1"/>
</dbReference>
<dbReference type="InterPro" id="IPR036271">
    <property type="entry name" value="Tet_transcr_reg_TetR-rel_C_sf"/>
</dbReference>
<evidence type="ECO:0000256" key="3">
    <source>
        <dbReference type="ARBA" id="ARBA00023125"/>
    </source>
</evidence>